<gene>
    <name evidence="7" type="ORF">HK414_20725</name>
</gene>
<evidence type="ECO:0000256" key="5">
    <source>
        <dbReference type="ARBA" id="ARBA00023012"/>
    </source>
</evidence>
<evidence type="ECO:0000256" key="2">
    <source>
        <dbReference type="ARBA" id="ARBA00012438"/>
    </source>
</evidence>
<keyword evidence="3" id="KW-0808">Transferase</keyword>
<dbReference type="PANTHER" id="PTHR43711:SF1">
    <property type="entry name" value="HISTIDINE KINASE 1"/>
    <property type="match status" value="1"/>
</dbReference>
<evidence type="ECO:0000313" key="8">
    <source>
        <dbReference type="Proteomes" id="UP000500826"/>
    </source>
</evidence>
<dbReference type="SUPFAM" id="SSF47384">
    <property type="entry name" value="Homodimeric domain of signal transducing histidine kinase"/>
    <property type="match status" value="1"/>
</dbReference>
<sequence>MTTAPRDYEAELSALRAANRQLSLSAAAAQGRASTATAAYQQQSAFLATVAHELRNPLLPIKLATQMLQRARTDDDAFAALQATITGQVADMGRLINDLLDGARVTTGKYRLERTVVDVVSLIHGGAHLHARDRGAPAPSAGHAAPCADPVLGDRLRLVRCSTT</sequence>
<evidence type="ECO:0000313" key="7">
    <source>
        <dbReference type="EMBL" id="QJW85060.1"/>
    </source>
</evidence>
<name>A0ABX6P4U3_9BURK</name>
<protein>
    <recommendedName>
        <fullName evidence="2">histidine kinase</fullName>
        <ecNumber evidence="2">2.7.13.3</ecNumber>
    </recommendedName>
</protein>
<dbReference type="InterPro" id="IPR050736">
    <property type="entry name" value="Sensor_HK_Regulatory"/>
</dbReference>
<proteinExistence type="predicted"/>
<dbReference type="CDD" id="cd00082">
    <property type="entry name" value="HisKA"/>
    <property type="match status" value="1"/>
</dbReference>
<evidence type="ECO:0000256" key="1">
    <source>
        <dbReference type="ARBA" id="ARBA00000085"/>
    </source>
</evidence>
<dbReference type="EC" id="2.7.13.3" evidence="2"/>
<accession>A0ABX6P4U3</accession>
<evidence type="ECO:0000256" key="4">
    <source>
        <dbReference type="ARBA" id="ARBA00022777"/>
    </source>
</evidence>
<dbReference type="EMBL" id="CP053418">
    <property type="protein sequence ID" value="QJW85060.1"/>
    <property type="molecule type" value="Genomic_DNA"/>
</dbReference>
<dbReference type="Proteomes" id="UP000500826">
    <property type="component" value="Chromosome"/>
</dbReference>
<evidence type="ECO:0000259" key="6">
    <source>
        <dbReference type="SMART" id="SM00388"/>
    </source>
</evidence>
<reference evidence="7 8" key="1">
    <citation type="submission" date="2020-05" db="EMBL/GenBank/DDBJ databases">
        <title>Ramlibacter rhizophilus sp. nov., isolated from rhizosphere soil of national flower Mugunghwa from South Korea.</title>
        <authorList>
            <person name="Zheng-Fei Y."/>
            <person name="Huan T."/>
        </authorList>
    </citation>
    <scope>NUCLEOTIDE SEQUENCE [LARGE SCALE GENOMIC DNA]</scope>
    <source>
        <strain evidence="7 8">H242</strain>
    </source>
</reference>
<dbReference type="Gene3D" id="1.10.287.130">
    <property type="match status" value="1"/>
</dbReference>
<dbReference type="InterPro" id="IPR003661">
    <property type="entry name" value="HisK_dim/P_dom"/>
</dbReference>
<dbReference type="SMART" id="SM00388">
    <property type="entry name" value="HisKA"/>
    <property type="match status" value="1"/>
</dbReference>
<keyword evidence="5" id="KW-0902">Two-component regulatory system</keyword>
<feature type="domain" description="Signal transduction histidine kinase dimerisation/phosphoacceptor" evidence="6">
    <location>
        <begin position="42"/>
        <end position="108"/>
    </location>
</feature>
<comment type="catalytic activity">
    <reaction evidence="1">
        <text>ATP + protein L-histidine = ADP + protein N-phospho-L-histidine.</text>
        <dbReference type="EC" id="2.7.13.3"/>
    </reaction>
</comment>
<dbReference type="InterPro" id="IPR036097">
    <property type="entry name" value="HisK_dim/P_sf"/>
</dbReference>
<dbReference type="Pfam" id="PF00512">
    <property type="entry name" value="HisKA"/>
    <property type="match status" value="1"/>
</dbReference>
<keyword evidence="4" id="KW-0418">Kinase</keyword>
<organism evidence="7 8">
    <name type="scientific">Ramlibacter terrae</name>
    <dbReference type="NCBI Taxonomy" id="2732511"/>
    <lineage>
        <taxon>Bacteria</taxon>
        <taxon>Pseudomonadati</taxon>
        <taxon>Pseudomonadota</taxon>
        <taxon>Betaproteobacteria</taxon>
        <taxon>Burkholderiales</taxon>
        <taxon>Comamonadaceae</taxon>
        <taxon>Ramlibacter</taxon>
    </lineage>
</organism>
<dbReference type="PANTHER" id="PTHR43711">
    <property type="entry name" value="TWO-COMPONENT HISTIDINE KINASE"/>
    <property type="match status" value="1"/>
</dbReference>
<keyword evidence="8" id="KW-1185">Reference proteome</keyword>
<evidence type="ECO:0000256" key="3">
    <source>
        <dbReference type="ARBA" id="ARBA00022679"/>
    </source>
</evidence>